<organism evidence="8 9">
    <name type="scientific">Dyadobacter sandarakinus</name>
    <dbReference type="NCBI Taxonomy" id="2747268"/>
    <lineage>
        <taxon>Bacteria</taxon>
        <taxon>Pseudomonadati</taxon>
        <taxon>Bacteroidota</taxon>
        <taxon>Cytophagia</taxon>
        <taxon>Cytophagales</taxon>
        <taxon>Spirosomataceae</taxon>
        <taxon>Dyadobacter</taxon>
    </lineage>
</organism>
<comment type="subcellular location">
    <subcellularLocation>
        <location evidence="1">Cell outer membrane</location>
    </subcellularLocation>
</comment>
<evidence type="ECO:0000256" key="2">
    <source>
        <dbReference type="ARBA" id="ARBA00023136"/>
    </source>
</evidence>
<dbReference type="PROSITE" id="PS51123">
    <property type="entry name" value="OMPA_2"/>
    <property type="match status" value="1"/>
</dbReference>
<dbReference type="InterPro" id="IPR006665">
    <property type="entry name" value="OmpA-like"/>
</dbReference>
<dbReference type="Proteomes" id="UP000612680">
    <property type="component" value="Chromosome"/>
</dbReference>
<keyword evidence="2 4" id="KW-0472">Membrane</keyword>
<keyword evidence="6" id="KW-0732">Signal</keyword>
<evidence type="ECO:0000259" key="7">
    <source>
        <dbReference type="PROSITE" id="PS51123"/>
    </source>
</evidence>
<dbReference type="SUPFAM" id="SSF103088">
    <property type="entry name" value="OmpA-like"/>
    <property type="match status" value="1"/>
</dbReference>
<feature type="chain" id="PRO_5046680287" evidence="6">
    <location>
        <begin position="21"/>
        <end position="230"/>
    </location>
</feature>
<dbReference type="CDD" id="cd07185">
    <property type="entry name" value="OmpA_C-like"/>
    <property type="match status" value="1"/>
</dbReference>
<dbReference type="InterPro" id="IPR006664">
    <property type="entry name" value="OMP_bac"/>
</dbReference>
<accession>A0ABX7I1L8</accession>
<evidence type="ECO:0000313" key="9">
    <source>
        <dbReference type="Proteomes" id="UP000612680"/>
    </source>
</evidence>
<dbReference type="Pfam" id="PF00691">
    <property type="entry name" value="OmpA"/>
    <property type="match status" value="1"/>
</dbReference>
<protein>
    <submittedName>
        <fullName evidence="8">OmpA family protein</fullName>
    </submittedName>
</protein>
<evidence type="ECO:0000256" key="5">
    <source>
        <dbReference type="SAM" id="MobiDB-lite"/>
    </source>
</evidence>
<feature type="region of interest" description="Disordered" evidence="5">
    <location>
        <begin position="205"/>
        <end position="230"/>
    </location>
</feature>
<keyword evidence="3" id="KW-0998">Cell outer membrane</keyword>
<evidence type="ECO:0000256" key="6">
    <source>
        <dbReference type="SAM" id="SignalP"/>
    </source>
</evidence>
<dbReference type="EMBL" id="CP056775">
    <property type="protein sequence ID" value="QRQ99664.1"/>
    <property type="molecule type" value="Genomic_DNA"/>
</dbReference>
<keyword evidence="9" id="KW-1185">Reference proteome</keyword>
<feature type="domain" description="OmpA-like" evidence="7">
    <location>
        <begin position="116"/>
        <end position="230"/>
    </location>
</feature>
<dbReference type="PRINTS" id="PR01021">
    <property type="entry name" value="OMPADOMAIN"/>
</dbReference>
<evidence type="ECO:0000313" key="8">
    <source>
        <dbReference type="EMBL" id="QRQ99664.1"/>
    </source>
</evidence>
<proteinExistence type="predicted"/>
<reference evidence="8 9" key="1">
    <citation type="submission" date="2020-06" db="EMBL/GenBank/DDBJ databases">
        <title>Dyadobacter sandarakinus sp. nov., isolated from the soil of the Arctic Yellow River Station.</title>
        <authorList>
            <person name="Zhang Y."/>
            <person name="Peng F."/>
        </authorList>
    </citation>
    <scope>NUCLEOTIDE SEQUENCE [LARGE SCALE GENOMIC DNA]</scope>
    <source>
        <strain evidence="8 9">Q3-56</strain>
    </source>
</reference>
<dbReference type="InterPro" id="IPR036737">
    <property type="entry name" value="OmpA-like_sf"/>
</dbReference>
<evidence type="ECO:0000256" key="3">
    <source>
        <dbReference type="ARBA" id="ARBA00023237"/>
    </source>
</evidence>
<dbReference type="PANTHER" id="PTHR30329:SF21">
    <property type="entry name" value="LIPOPROTEIN YIAD-RELATED"/>
    <property type="match status" value="1"/>
</dbReference>
<evidence type="ECO:0000256" key="4">
    <source>
        <dbReference type="PROSITE-ProRule" id="PRU00473"/>
    </source>
</evidence>
<dbReference type="Gene3D" id="3.30.1330.60">
    <property type="entry name" value="OmpA-like domain"/>
    <property type="match status" value="1"/>
</dbReference>
<name>A0ABX7I1L8_9BACT</name>
<dbReference type="RefSeq" id="WP_204660426.1">
    <property type="nucleotide sequence ID" value="NZ_CP056775.1"/>
</dbReference>
<dbReference type="InterPro" id="IPR050330">
    <property type="entry name" value="Bact_OuterMem_StrucFunc"/>
</dbReference>
<sequence>MKAGFFLLFLMLPFTGTVQAQSVRPVAIIRVLDRQTLQPIQATIMIVSQHTDRQLTPLYEDKMYKFKITPGDSSTLTIYADGYETLNEPVCASRMSSVETFYLRPLANGKLPLSTTPILHEDITTVLYFSQSEAKVLEKSRPHLERIAEFLQNNDKHAIELAGHTDNVGDSYKNLLLSNARTDVIKDILVDHQIAAGRIRSKAFGDKKPVAPNDTESNRSLNRRVEMRVR</sequence>
<dbReference type="PANTHER" id="PTHR30329">
    <property type="entry name" value="STATOR ELEMENT OF FLAGELLAR MOTOR COMPLEX"/>
    <property type="match status" value="1"/>
</dbReference>
<evidence type="ECO:0000256" key="1">
    <source>
        <dbReference type="ARBA" id="ARBA00004442"/>
    </source>
</evidence>
<feature type="signal peptide" evidence="6">
    <location>
        <begin position="1"/>
        <end position="20"/>
    </location>
</feature>
<gene>
    <name evidence="8" type="ORF">HWI92_01410</name>
</gene>